<comment type="caution">
    <text evidence="2">The sequence shown here is derived from an EMBL/GenBank/DDBJ whole genome shotgun (WGS) entry which is preliminary data.</text>
</comment>
<keyword evidence="1" id="KW-0812">Transmembrane</keyword>
<dbReference type="Proteomes" id="UP001209540">
    <property type="component" value="Unassembled WGS sequence"/>
</dbReference>
<reference evidence="2" key="1">
    <citation type="journal article" date="2022" name="IScience">
        <title>Evolution of zygomycete secretomes and the origins of terrestrial fungal ecologies.</title>
        <authorList>
            <person name="Chang Y."/>
            <person name="Wang Y."/>
            <person name="Mondo S."/>
            <person name="Ahrendt S."/>
            <person name="Andreopoulos W."/>
            <person name="Barry K."/>
            <person name="Beard J."/>
            <person name="Benny G.L."/>
            <person name="Blankenship S."/>
            <person name="Bonito G."/>
            <person name="Cuomo C."/>
            <person name="Desiro A."/>
            <person name="Gervers K.A."/>
            <person name="Hundley H."/>
            <person name="Kuo A."/>
            <person name="LaButti K."/>
            <person name="Lang B.F."/>
            <person name="Lipzen A."/>
            <person name="O'Donnell K."/>
            <person name="Pangilinan J."/>
            <person name="Reynolds N."/>
            <person name="Sandor L."/>
            <person name="Smith M.E."/>
            <person name="Tsang A."/>
            <person name="Grigoriev I.V."/>
            <person name="Stajich J.E."/>
            <person name="Spatafora J.W."/>
        </authorList>
    </citation>
    <scope>NUCLEOTIDE SEQUENCE</scope>
    <source>
        <strain evidence="2">RSA 2281</strain>
    </source>
</reference>
<evidence type="ECO:0000256" key="1">
    <source>
        <dbReference type="SAM" id="Phobius"/>
    </source>
</evidence>
<evidence type="ECO:0000313" key="2">
    <source>
        <dbReference type="EMBL" id="KAI9248896.1"/>
    </source>
</evidence>
<keyword evidence="3" id="KW-1185">Reference proteome</keyword>
<organism evidence="2 3">
    <name type="scientific">Phascolomyces articulosus</name>
    <dbReference type="NCBI Taxonomy" id="60185"/>
    <lineage>
        <taxon>Eukaryota</taxon>
        <taxon>Fungi</taxon>
        <taxon>Fungi incertae sedis</taxon>
        <taxon>Mucoromycota</taxon>
        <taxon>Mucoromycotina</taxon>
        <taxon>Mucoromycetes</taxon>
        <taxon>Mucorales</taxon>
        <taxon>Lichtheimiaceae</taxon>
        <taxon>Phascolomyces</taxon>
    </lineage>
</organism>
<protein>
    <submittedName>
        <fullName evidence="2">Uncharacterized protein</fullName>
    </submittedName>
</protein>
<accession>A0AAD5P8X0</accession>
<evidence type="ECO:0000313" key="3">
    <source>
        <dbReference type="Proteomes" id="UP001209540"/>
    </source>
</evidence>
<reference evidence="2" key="2">
    <citation type="submission" date="2023-02" db="EMBL/GenBank/DDBJ databases">
        <authorList>
            <consortium name="DOE Joint Genome Institute"/>
            <person name="Mondo S.J."/>
            <person name="Chang Y."/>
            <person name="Wang Y."/>
            <person name="Ahrendt S."/>
            <person name="Andreopoulos W."/>
            <person name="Barry K."/>
            <person name="Beard J."/>
            <person name="Benny G.L."/>
            <person name="Blankenship S."/>
            <person name="Bonito G."/>
            <person name="Cuomo C."/>
            <person name="Desiro A."/>
            <person name="Gervers K.A."/>
            <person name="Hundley H."/>
            <person name="Kuo A."/>
            <person name="LaButti K."/>
            <person name="Lang B.F."/>
            <person name="Lipzen A."/>
            <person name="O'Donnell K."/>
            <person name="Pangilinan J."/>
            <person name="Reynolds N."/>
            <person name="Sandor L."/>
            <person name="Smith M.W."/>
            <person name="Tsang A."/>
            <person name="Grigoriev I.V."/>
            <person name="Stajich J.E."/>
            <person name="Spatafora J.W."/>
        </authorList>
    </citation>
    <scope>NUCLEOTIDE SEQUENCE</scope>
    <source>
        <strain evidence="2">RSA 2281</strain>
    </source>
</reference>
<sequence>MKSSKHGLHRVNMSSHSLIQVYLLVLTRILLFVCCSVLGVFCVQNILSAKIVSLTTVNLEWLIAFFMNEFHTGGNPDVMLSYGFLDN</sequence>
<proteinExistence type="predicted"/>
<gene>
    <name evidence="2" type="ORF">BDA99DRAFT_524777</name>
</gene>
<name>A0AAD5P8X0_9FUNG</name>
<dbReference type="AlphaFoldDB" id="A0AAD5P8X0"/>
<feature type="transmembrane region" description="Helical" evidence="1">
    <location>
        <begin position="21"/>
        <end position="41"/>
    </location>
</feature>
<keyword evidence="1" id="KW-1133">Transmembrane helix</keyword>
<keyword evidence="1" id="KW-0472">Membrane</keyword>
<dbReference type="EMBL" id="JAIXMP010000037">
    <property type="protein sequence ID" value="KAI9248896.1"/>
    <property type="molecule type" value="Genomic_DNA"/>
</dbReference>